<dbReference type="KEGG" id="aagg:ETAA8_31100"/>
<evidence type="ECO:0000313" key="1">
    <source>
        <dbReference type="EMBL" id="QDU28018.1"/>
    </source>
</evidence>
<proteinExistence type="predicted"/>
<gene>
    <name evidence="1" type="ORF">ETAA8_31100</name>
</gene>
<dbReference type="RefSeq" id="WP_145089605.1">
    <property type="nucleotide sequence ID" value="NZ_CP036274.1"/>
</dbReference>
<dbReference type="AlphaFoldDB" id="A0A517YCR2"/>
<reference evidence="1 2" key="1">
    <citation type="submission" date="2019-02" db="EMBL/GenBank/DDBJ databases">
        <title>Deep-cultivation of Planctomycetes and their phenomic and genomic characterization uncovers novel biology.</title>
        <authorList>
            <person name="Wiegand S."/>
            <person name="Jogler M."/>
            <person name="Boedeker C."/>
            <person name="Pinto D."/>
            <person name="Vollmers J."/>
            <person name="Rivas-Marin E."/>
            <person name="Kohn T."/>
            <person name="Peeters S.H."/>
            <person name="Heuer A."/>
            <person name="Rast P."/>
            <person name="Oberbeckmann S."/>
            <person name="Bunk B."/>
            <person name="Jeske O."/>
            <person name="Meyerdierks A."/>
            <person name="Storesund J.E."/>
            <person name="Kallscheuer N."/>
            <person name="Luecker S."/>
            <person name="Lage O.M."/>
            <person name="Pohl T."/>
            <person name="Merkel B.J."/>
            <person name="Hornburger P."/>
            <person name="Mueller R.-W."/>
            <person name="Bruemmer F."/>
            <person name="Labrenz M."/>
            <person name="Spormann A.M."/>
            <person name="Op den Camp H."/>
            <person name="Overmann J."/>
            <person name="Amann R."/>
            <person name="Jetten M.S.M."/>
            <person name="Mascher T."/>
            <person name="Medema M.H."/>
            <person name="Devos D.P."/>
            <person name="Kaster A.-K."/>
            <person name="Ovreas L."/>
            <person name="Rohde M."/>
            <person name="Galperin M.Y."/>
            <person name="Jogler C."/>
        </authorList>
    </citation>
    <scope>NUCLEOTIDE SEQUENCE [LARGE SCALE GENOMIC DNA]</scope>
    <source>
        <strain evidence="1 2">ETA_A8</strain>
    </source>
</reference>
<name>A0A517YCR2_9BACT</name>
<keyword evidence="2" id="KW-1185">Reference proteome</keyword>
<sequence>MAADAPLTWTVNGQTAVATLGDYRIEVNAAQPGQGVSWTNTANNAFQGHTLQFVAPASSKSTPQLVDLYVRGSDLIATYEQLPGAEVQPQLYWRLLTDDALQAVGVQVLISMQTSLLNSEPKCTVESQLPGARTAIWDFVSQAWNGSLPDQTFDLRLVPTASGRVTWFSVPKQVNSYIEVIYPDDYVAQHVTFGRSASCFFAEHLEKGVIRRGRIAGWLVPNKNLMSEAREPLKLLDFAKREALPLTT</sequence>
<dbReference type="EMBL" id="CP036274">
    <property type="protein sequence ID" value="QDU28018.1"/>
    <property type="molecule type" value="Genomic_DNA"/>
</dbReference>
<accession>A0A517YCR2</accession>
<protein>
    <submittedName>
        <fullName evidence="1">Uncharacterized protein</fullName>
    </submittedName>
</protein>
<dbReference type="OrthoDB" id="261242at2"/>
<evidence type="ECO:0000313" key="2">
    <source>
        <dbReference type="Proteomes" id="UP000315017"/>
    </source>
</evidence>
<organism evidence="1 2">
    <name type="scientific">Anatilimnocola aggregata</name>
    <dbReference type="NCBI Taxonomy" id="2528021"/>
    <lineage>
        <taxon>Bacteria</taxon>
        <taxon>Pseudomonadati</taxon>
        <taxon>Planctomycetota</taxon>
        <taxon>Planctomycetia</taxon>
        <taxon>Pirellulales</taxon>
        <taxon>Pirellulaceae</taxon>
        <taxon>Anatilimnocola</taxon>
    </lineage>
</organism>
<dbReference type="Proteomes" id="UP000315017">
    <property type="component" value="Chromosome"/>
</dbReference>